<evidence type="ECO:0000256" key="1">
    <source>
        <dbReference type="ARBA" id="ARBA00004123"/>
    </source>
</evidence>
<feature type="domain" description="ZAD" evidence="14">
    <location>
        <begin position="14"/>
        <end position="86"/>
    </location>
</feature>
<keyword evidence="9" id="KW-0804">Transcription</keyword>
<dbReference type="InterPro" id="IPR012934">
    <property type="entry name" value="Znf_AD"/>
</dbReference>
<name>A0AAV8VX54_9CUCU</name>
<evidence type="ECO:0000256" key="10">
    <source>
        <dbReference type="ARBA" id="ARBA00023242"/>
    </source>
</evidence>
<evidence type="ECO:0000256" key="2">
    <source>
        <dbReference type="ARBA" id="ARBA00006991"/>
    </source>
</evidence>
<dbReference type="FunFam" id="3.30.160.60:FF:001370">
    <property type="entry name" value="Zinc finger protein"/>
    <property type="match status" value="1"/>
</dbReference>
<keyword evidence="7" id="KW-0805">Transcription regulation</keyword>
<dbReference type="PROSITE" id="PS51915">
    <property type="entry name" value="ZAD"/>
    <property type="match status" value="1"/>
</dbReference>
<feature type="binding site" evidence="12">
    <location>
        <position position="19"/>
    </location>
    <ligand>
        <name>Zn(2+)</name>
        <dbReference type="ChEBI" id="CHEBI:29105"/>
    </ligand>
</feature>
<dbReference type="SUPFAM" id="SSF57716">
    <property type="entry name" value="Glucocorticoid receptor-like (DNA-binding domain)"/>
    <property type="match status" value="1"/>
</dbReference>
<dbReference type="AlphaFoldDB" id="A0AAV8VX54"/>
<dbReference type="SUPFAM" id="SSF57667">
    <property type="entry name" value="beta-beta-alpha zinc fingers"/>
    <property type="match status" value="3"/>
</dbReference>
<keyword evidence="16" id="KW-1185">Reference proteome</keyword>
<reference evidence="15 16" key="1">
    <citation type="journal article" date="2023" name="Insect Mol. Biol.">
        <title>Genome sequencing provides insights into the evolution of gene families encoding plant cell wall-degrading enzymes in longhorned beetles.</title>
        <authorList>
            <person name="Shin N.R."/>
            <person name="Okamura Y."/>
            <person name="Kirsch R."/>
            <person name="Pauchet Y."/>
        </authorList>
    </citation>
    <scope>NUCLEOTIDE SEQUENCE [LARGE SCALE GENOMIC DNA]</scope>
    <source>
        <strain evidence="15">EAD_L_NR</strain>
    </source>
</reference>
<feature type="non-terminal residue" evidence="15">
    <location>
        <position position="362"/>
    </location>
</feature>
<evidence type="ECO:0000256" key="9">
    <source>
        <dbReference type="ARBA" id="ARBA00023163"/>
    </source>
</evidence>
<comment type="similarity">
    <text evidence="2">Belongs to the krueppel C2H2-type zinc-finger protein family.</text>
</comment>
<feature type="domain" description="C2H2-type" evidence="13">
    <location>
        <begin position="245"/>
        <end position="272"/>
    </location>
</feature>
<dbReference type="PROSITE" id="PS50157">
    <property type="entry name" value="ZINC_FINGER_C2H2_2"/>
    <property type="match status" value="5"/>
</dbReference>
<accession>A0AAV8VX54</accession>
<evidence type="ECO:0000256" key="11">
    <source>
        <dbReference type="PROSITE-ProRule" id="PRU00042"/>
    </source>
</evidence>
<evidence type="ECO:0000313" key="16">
    <source>
        <dbReference type="Proteomes" id="UP001159042"/>
    </source>
</evidence>
<dbReference type="GO" id="GO:0032502">
    <property type="term" value="P:developmental process"/>
    <property type="evidence" value="ECO:0007669"/>
    <property type="project" value="UniProtKB-ARBA"/>
</dbReference>
<comment type="subcellular location">
    <subcellularLocation>
        <location evidence="1">Nucleus</location>
    </subcellularLocation>
</comment>
<dbReference type="Pfam" id="PF00096">
    <property type="entry name" value="zf-C2H2"/>
    <property type="match status" value="3"/>
</dbReference>
<evidence type="ECO:0000256" key="12">
    <source>
        <dbReference type="PROSITE-ProRule" id="PRU01263"/>
    </source>
</evidence>
<dbReference type="PROSITE" id="PS00028">
    <property type="entry name" value="ZINC_FINGER_C2H2_1"/>
    <property type="match status" value="5"/>
</dbReference>
<feature type="domain" description="C2H2-type" evidence="13">
    <location>
        <begin position="329"/>
        <end position="356"/>
    </location>
</feature>
<proteinExistence type="inferred from homology"/>
<dbReference type="GO" id="GO:0003690">
    <property type="term" value="F:double-stranded DNA binding"/>
    <property type="evidence" value="ECO:0007669"/>
    <property type="project" value="UniProtKB-ARBA"/>
</dbReference>
<feature type="binding site" evidence="12">
    <location>
        <position position="16"/>
    </location>
    <ligand>
        <name>Zn(2+)</name>
        <dbReference type="ChEBI" id="CHEBI:29105"/>
    </ligand>
</feature>
<dbReference type="Gene3D" id="3.40.1800.20">
    <property type="match status" value="1"/>
</dbReference>
<evidence type="ECO:0000259" key="13">
    <source>
        <dbReference type="PROSITE" id="PS50157"/>
    </source>
</evidence>
<feature type="domain" description="C2H2-type" evidence="13">
    <location>
        <begin position="273"/>
        <end position="300"/>
    </location>
</feature>
<comment type="caution">
    <text evidence="15">The sequence shown here is derived from an EMBL/GenBank/DDBJ whole genome shotgun (WGS) entry which is preliminary data.</text>
</comment>
<feature type="binding site" evidence="12">
    <location>
        <position position="62"/>
    </location>
    <ligand>
        <name>Zn(2+)</name>
        <dbReference type="ChEBI" id="CHEBI:29105"/>
    </ligand>
</feature>
<evidence type="ECO:0000259" key="14">
    <source>
        <dbReference type="PROSITE" id="PS51915"/>
    </source>
</evidence>
<evidence type="ECO:0000256" key="5">
    <source>
        <dbReference type="ARBA" id="ARBA00022771"/>
    </source>
</evidence>
<dbReference type="Pfam" id="PF13912">
    <property type="entry name" value="zf-C2H2_6"/>
    <property type="match status" value="2"/>
</dbReference>
<gene>
    <name evidence="15" type="ORF">NQ315_013120</name>
</gene>
<evidence type="ECO:0000256" key="6">
    <source>
        <dbReference type="ARBA" id="ARBA00022833"/>
    </source>
</evidence>
<keyword evidence="5 11" id="KW-0863">Zinc-finger</keyword>
<feature type="binding site" evidence="12">
    <location>
        <position position="59"/>
    </location>
    <ligand>
        <name>Zn(2+)</name>
        <dbReference type="ChEBI" id="CHEBI:29105"/>
    </ligand>
</feature>
<evidence type="ECO:0000256" key="4">
    <source>
        <dbReference type="ARBA" id="ARBA00022737"/>
    </source>
</evidence>
<dbReference type="SMART" id="SM00355">
    <property type="entry name" value="ZnF_C2H2"/>
    <property type="match status" value="5"/>
</dbReference>
<dbReference type="GO" id="GO:0005634">
    <property type="term" value="C:nucleus"/>
    <property type="evidence" value="ECO:0007669"/>
    <property type="project" value="UniProtKB-SubCell"/>
</dbReference>
<dbReference type="InterPro" id="IPR050331">
    <property type="entry name" value="Zinc_finger"/>
</dbReference>
<organism evidence="15 16">
    <name type="scientific">Exocentrus adspersus</name>
    <dbReference type="NCBI Taxonomy" id="1586481"/>
    <lineage>
        <taxon>Eukaryota</taxon>
        <taxon>Metazoa</taxon>
        <taxon>Ecdysozoa</taxon>
        <taxon>Arthropoda</taxon>
        <taxon>Hexapoda</taxon>
        <taxon>Insecta</taxon>
        <taxon>Pterygota</taxon>
        <taxon>Neoptera</taxon>
        <taxon>Endopterygota</taxon>
        <taxon>Coleoptera</taxon>
        <taxon>Polyphaga</taxon>
        <taxon>Cucujiformia</taxon>
        <taxon>Chrysomeloidea</taxon>
        <taxon>Cerambycidae</taxon>
        <taxon>Lamiinae</taxon>
        <taxon>Acanthocinini</taxon>
        <taxon>Exocentrus</taxon>
    </lineage>
</organism>
<feature type="domain" description="C2H2-type" evidence="13">
    <location>
        <begin position="219"/>
        <end position="241"/>
    </location>
</feature>
<protein>
    <submittedName>
        <fullName evidence="15">Uncharacterized protein</fullName>
    </submittedName>
</protein>
<evidence type="ECO:0000256" key="3">
    <source>
        <dbReference type="ARBA" id="ARBA00022723"/>
    </source>
</evidence>
<sequence>MTEADVAIISELDKICRTCLSEKRIEELRPIFDNSLNTQITDLTSVKVEPHDGLPIHICNDCAFTLTVALNFKNQCQKSDSQLRSALHGHNALYRSIDALVNHAEVQTSVQTQHCQGLGLELPLLNDVDNKVELAAIEITNKSQNSENTQIIYLKGNIDVPQQDDLLKNNLIDKDTESVKIDDDNDDNASDLSESLEDSLKHGRDVVELTSNQLSQLKFCCEQCGKLFKYEANLKSHLIKHGTKLKCEVCNKEFDSMKCLRDHLKTHKDYRPYPCKICPKTFTLATGLVKHMRIHNGDKKHLCTVCGKRFYEPNHLNIHMRIHTGEKPLVCSTCGKRFSSPHGLMVHNKTHTGERRFECNVC</sequence>
<dbReference type="EMBL" id="JANEYG010000024">
    <property type="protein sequence ID" value="KAJ8918614.1"/>
    <property type="molecule type" value="Genomic_DNA"/>
</dbReference>
<dbReference type="FunFam" id="3.30.160.60:FF:000534">
    <property type="entry name" value="zinc finger protein 674"/>
    <property type="match status" value="1"/>
</dbReference>
<dbReference type="GO" id="GO:0008270">
    <property type="term" value="F:zinc ion binding"/>
    <property type="evidence" value="ECO:0007669"/>
    <property type="project" value="UniProtKB-UniRule"/>
</dbReference>
<dbReference type="SMART" id="SM00868">
    <property type="entry name" value="zf-AD"/>
    <property type="match status" value="1"/>
</dbReference>
<keyword evidence="10" id="KW-0539">Nucleus</keyword>
<evidence type="ECO:0000313" key="15">
    <source>
        <dbReference type="EMBL" id="KAJ8918614.1"/>
    </source>
</evidence>
<dbReference type="GO" id="GO:0010468">
    <property type="term" value="P:regulation of gene expression"/>
    <property type="evidence" value="ECO:0007669"/>
    <property type="project" value="TreeGrafter"/>
</dbReference>
<keyword evidence="6 12" id="KW-0862">Zinc</keyword>
<dbReference type="Gene3D" id="3.30.160.60">
    <property type="entry name" value="Classic Zinc Finger"/>
    <property type="match status" value="4"/>
</dbReference>
<dbReference type="InterPro" id="IPR013087">
    <property type="entry name" value="Znf_C2H2_type"/>
</dbReference>
<keyword evidence="3 12" id="KW-0479">Metal-binding</keyword>
<keyword evidence="4" id="KW-0677">Repeat</keyword>
<dbReference type="PANTHER" id="PTHR16515">
    <property type="entry name" value="PR DOMAIN ZINC FINGER PROTEIN"/>
    <property type="match status" value="1"/>
</dbReference>
<dbReference type="Proteomes" id="UP001159042">
    <property type="component" value="Unassembled WGS sequence"/>
</dbReference>
<dbReference type="PANTHER" id="PTHR16515:SF49">
    <property type="entry name" value="GASTRULA ZINC FINGER PROTEIN XLCGF49.1-LIKE-RELATED"/>
    <property type="match status" value="1"/>
</dbReference>
<dbReference type="Pfam" id="PF07776">
    <property type="entry name" value="zf-AD"/>
    <property type="match status" value="1"/>
</dbReference>
<dbReference type="InterPro" id="IPR036236">
    <property type="entry name" value="Znf_C2H2_sf"/>
</dbReference>
<evidence type="ECO:0000256" key="8">
    <source>
        <dbReference type="ARBA" id="ARBA00023125"/>
    </source>
</evidence>
<feature type="domain" description="C2H2-type" evidence="13">
    <location>
        <begin position="301"/>
        <end position="328"/>
    </location>
</feature>
<keyword evidence="8" id="KW-0238">DNA-binding</keyword>
<evidence type="ECO:0000256" key="7">
    <source>
        <dbReference type="ARBA" id="ARBA00023015"/>
    </source>
</evidence>
<dbReference type="FunFam" id="3.30.160.60:FF:000202">
    <property type="entry name" value="Zinc finger protein 574"/>
    <property type="match status" value="1"/>
</dbReference>